<evidence type="ECO:0008006" key="4">
    <source>
        <dbReference type="Google" id="ProtNLM"/>
    </source>
</evidence>
<feature type="transmembrane region" description="Helical" evidence="1">
    <location>
        <begin position="80"/>
        <end position="99"/>
    </location>
</feature>
<organism evidence="2 3">
    <name type="scientific">Longivirga aurantiaca</name>
    <dbReference type="NCBI Taxonomy" id="1837743"/>
    <lineage>
        <taxon>Bacteria</taxon>
        <taxon>Bacillati</taxon>
        <taxon>Actinomycetota</taxon>
        <taxon>Actinomycetes</taxon>
        <taxon>Sporichthyales</taxon>
        <taxon>Sporichthyaceae</taxon>
        <taxon>Longivirga</taxon>
    </lineage>
</organism>
<keyword evidence="1" id="KW-0812">Transmembrane</keyword>
<sequence>MPAATDGQPLGPTQASAVALRTAAIPAALVGVAAVALGWWFKGPNGALGAALGAIVAIAFFAIGQYVLGRILDGNPDFALSAGLLLYLTQVLVLFGLIILLRDATWLDGRVFGMAVLAVTLAWIVGSIIASQRVKILYVDPSLSKDPVVDTPPAGEPS</sequence>
<comment type="caution">
    <text evidence="2">The sequence shown here is derived from an EMBL/GenBank/DDBJ whole genome shotgun (WGS) entry which is preliminary data.</text>
</comment>
<proteinExistence type="predicted"/>
<dbReference type="Proteomes" id="UP001596138">
    <property type="component" value="Unassembled WGS sequence"/>
</dbReference>
<name>A0ABW1T080_9ACTN</name>
<dbReference type="RefSeq" id="WP_386765216.1">
    <property type="nucleotide sequence ID" value="NZ_JBHSTI010000008.1"/>
</dbReference>
<feature type="transmembrane region" description="Helical" evidence="1">
    <location>
        <begin position="18"/>
        <end position="41"/>
    </location>
</feature>
<gene>
    <name evidence="2" type="ORF">ACFQGU_07340</name>
</gene>
<keyword evidence="1" id="KW-1133">Transmembrane helix</keyword>
<evidence type="ECO:0000256" key="1">
    <source>
        <dbReference type="SAM" id="Phobius"/>
    </source>
</evidence>
<reference evidence="3" key="1">
    <citation type="journal article" date="2019" name="Int. J. Syst. Evol. Microbiol.">
        <title>The Global Catalogue of Microorganisms (GCM) 10K type strain sequencing project: providing services to taxonomists for standard genome sequencing and annotation.</title>
        <authorList>
            <consortium name="The Broad Institute Genomics Platform"/>
            <consortium name="The Broad Institute Genome Sequencing Center for Infectious Disease"/>
            <person name="Wu L."/>
            <person name="Ma J."/>
        </authorList>
    </citation>
    <scope>NUCLEOTIDE SEQUENCE [LARGE SCALE GENOMIC DNA]</scope>
    <source>
        <strain evidence="3">CGMCC 4.7317</strain>
    </source>
</reference>
<feature type="transmembrane region" description="Helical" evidence="1">
    <location>
        <begin position="111"/>
        <end position="130"/>
    </location>
</feature>
<keyword evidence="3" id="KW-1185">Reference proteome</keyword>
<keyword evidence="1" id="KW-0472">Membrane</keyword>
<accession>A0ABW1T080</accession>
<dbReference type="EMBL" id="JBHSTI010000008">
    <property type="protein sequence ID" value="MFC6237687.1"/>
    <property type="molecule type" value="Genomic_DNA"/>
</dbReference>
<feature type="transmembrane region" description="Helical" evidence="1">
    <location>
        <begin position="47"/>
        <end position="68"/>
    </location>
</feature>
<protein>
    <recommendedName>
        <fullName evidence="4">ATP synthase protein I</fullName>
    </recommendedName>
</protein>
<evidence type="ECO:0000313" key="2">
    <source>
        <dbReference type="EMBL" id="MFC6237687.1"/>
    </source>
</evidence>
<evidence type="ECO:0000313" key="3">
    <source>
        <dbReference type="Proteomes" id="UP001596138"/>
    </source>
</evidence>